<comment type="caution">
    <text evidence="4">The sequence shown here is derived from an EMBL/GenBank/DDBJ whole genome shotgun (WGS) entry which is preliminary data.</text>
</comment>
<dbReference type="RefSeq" id="WP_188448179.1">
    <property type="nucleotide sequence ID" value="NZ_BMDW01000016.1"/>
</dbReference>
<evidence type="ECO:0000313" key="4">
    <source>
        <dbReference type="EMBL" id="GGA54434.1"/>
    </source>
</evidence>
<protein>
    <recommendedName>
        <fullName evidence="6">Glycosyltransferase RgtA/B/C/D-like domain-containing protein</fullName>
    </recommendedName>
</protein>
<name>A0ABQ1H1C8_9SPHN</name>
<feature type="domain" description="DUF6311" evidence="2">
    <location>
        <begin position="14"/>
        <end position="392"/>
    </location>
</feature>
<organism evidence="4 5">
    <name type="scientific">Sphingomonas psychrolutea</name>
    <dbReference type="NCBI Taxonomy" id="1259676"/>
    <lineage>
        <taxon>Bacteria</taxon>
        <taxon>Pseudomonadati</taxon>
        <taxon>Pseudomonadota</taxon>
        <taxon>Alphaproteobacteria</taxon>
        <taxon>Sphingomonadales</taxon>
        <taxon>Sphingomonadaceae</taxon>
        <taxon>Sphingomonas</taxon>
    </lineage>
</organism>
<accession>A0ABQ1H1C8</accession>
<reference evidence="5" key="1">
    <citation type="journal article" date="2019" name="Int. J. Syst. Evol. Microbiol.">
        <title>The Global Catalogue of Microorganisms (GCM) 10K type strain sequencing project: providing services to taxonomists for standard genome sequencing and annotation.</title>
        <authorList>
            <consortium name="The Broad Institute Genomics Platform"/>
            <consortium name="The Broad Institute Genome Sequencing Center for Infectious Disease"/>
            <person name="Wu L."/>
            <person name="Ma J."/>
        </authorList>
    </citation>
    <scope>NUCLEOTIDE SEQUENCE [LARGE SCALE GENOMIC DNA]</scope>
    <source>
        <strain evidence="5">CGMCC 1.10106</strain>
    </source>
</reference>
<feature type="transmembrane region" description="Helical" evidence="1">
    <location>
        <begin position="44"/>
        <end position="66"/>
    </location>
</feature>
<feature type="transmembrane region" description="Helical" evidence="1">
    <location>
        <begin position="307"/>
        <end position="329"/>
    </location>
</feature>
<evidence type="ECO:0000259" key="2">
    <source>
        <dbReference type="Pfam" id="PF19830"/>
    </source>
</evidence>
<evidence type="ECO:0000256" key="1">
    <source>
        <dbReference type="SAM" id="Phobius"/>
    </source>
</evidence>
<evidence type="ECO:0000259" key="3">
    <source>
        <dbReference type="Pfam" id="PF25853"/>
    </source>
</evidence>
<keyword evidence="1" id="KW-0472">Membrane</keyword>
<dbReference type="InterPro" id="IPR046278">
    <property type="entry name" value="DUF6311"/>
</dbReference>
<gene>
    <name evidence="4" type="ORF">GCM10011395_26090</name>
</gene>
<dbReference type="Proteomes" id="UP000618591">
    <property type="component" value="Unassembled WGS sequence"/>
</dbReference>
<dbReference type="InterPro" id="IPR058671">
    <property type="entry name" value="DUF6311_C"/>
</dbReference>
<evidence type="ECO:0008006" key="6">
    <source>
        <dbReference type="Google" id="ProtNLM"/>
    </source>
</evidence>
<dbReference type="Pfam" id="PF25853">
    <property type="entry name" value="DUF6311_C"/>
    <property type="match status" value="1"/>
</dbReference>
<dbReference type="EMBL" id="BMDW01000016">
    <property type="protein sequence ID" value="GGA54434.1"/>
    <property type="molecule type" value="Genomic_DNA"/>
</dbReference>
<dbReference type="Pfam" id="PF19830">
    <property type="entry name" value="DUF6311"/>
    <property type="match status" value="1"/>
</dbReference>
<feature type="transmembrane region" description="Helical" evidence="1">
    <location>
        <begin position="281"/>
        <end position="300"/>
    </location>
</feature>
<feature type="transmembrane region" description="Helical" evidence="1">
    <location>
        <begin position="132"/>
        <end position="163"/>
    </location>
</feature>
<feature type="transmembrane region" description="Helical" evidence="1">
    <location>
        <begin position="175"/>
        <end position="204"/>
    </location>
</feature>
<sequence length="518" mass="56029">MMKRIPLVLALIATATVLFAAWMPLATLDPRNVGWLLAGYDRGQSAIGLAAYLAGGGWPSFHIALLSAPEGTSLLLTDSIPLLGLLLGPFAAVLPPGLQFIGPWMFACLVLQVLFAWALVRPHAPDTLTAWFGTVLLAALPMLFNRFPHVSLCAQWLILWALWIYVEPRRTDRPLWWLAVLATATLVHSYLLLMVASIWAGALLRRFVAGSRVRPVIEAVATIGVVVLLLALQGVFGGGFESTGTYGAFPMALDGWWNPANPTYSALLPSPPQDHGRGYEGLNYLGVGMILVVLVAGATRRAGLRRLAWLLPGFAVLMLVAIGPQPILWGQPVATLHLPLWLTDALDPVRAAGRLVWPMTYTLTYAAVISVMALRRATIVLAAAVALQAVDLVPMLAAIRATSARADDPAVFVRTRDPRWVGLVAQAKQIDFTPADPFIDLQLLEEVTWRAVVARRPVGFTYTARTSSTTRLRTAAERLAFERGTIAPGHLVIVQDGKLPATLARRALHIDGVTVIAP</sequence>
<feature type="transmembrane region" description="Helical" evidence="1">
    <location>
        <begin position="216"/>
        <end position="236"/>
    </location>
</feature>
<feature type="transmembrane region" description="Helical" evidence="1">
    <location>
        <begin position="73"/>
        <end position="94"/>
    </location>
</feature>
<feature type="domain" description="DUF6311" evidence="3">
    <location>
        <begin position="419"/>
        <end position="518"/>
    </location>
</feature>
<keyword evidence="1" id="KW-0812">Transmembrane</keyword>
<proteinExistence type="predicted"/>
<keyword evidence="5" id="KW-1185">Reference proteome</keyword>
<evidence type="ECO:0000313" key="5">
    <source>
        <dbReference type="Proteomes" id="UP000618591"/>
    </source>
</evidence>
<feature type="transmembrane region" description="Helical" evidence="1">
    <location>
        <begin position="355"/>
        <end position="374"/>
    </location>
</feature>
<feature type="transmembrane region" description="Helical" evidence="1">
    <location>
        <begin position="100"/>
        <end position="120"/>
    </location>
</feature>
<keyword evidence="1" id="KW-1133">Transmembrane helix</keyword>